<dbReference type="Pfam" id="PF24518">
    <property type="entry name" value="Ig_CD22"/>
    <property type="match status" value="1"/>
</dbReference>
<comment type="subunit">
    <text evidence="4">Predominantly monomer of isoform CD22-beta. Also found as heterodimer of isoform CD22-beta and a shorter isoform. Interacts with PTPN6/SHP-1, LYN, SYK, PIK3R1/PIK3R2 and PLCG1 upon phosphorylation. Interacts with GRB2, INPP5D and SHC1 upon phosphorylation. May form a complex with INPP5D/SHIP, GRB2 and SHC1.</text>
</comment>
<dbReference type="Gene3D" id="2.60.40.10">
    <property type="entry name" value="Immunoglobulins"/>
    <property type="match status" value="3"/>
</dbReference>
<dbReference type="Pfam" id="PF13895">
    <property type="entry name" value="Ig_2"/>
    <property type="match status" value="1"/>
</dbReference>
<dbReference type="PROSITE" id="PS50835">
    <property type="entry name" value="IG_LIKE"/>
    <property type="match status" value="2"/>
</dbReference>
<accession>A0AA47N7Y2</accession>
<gene>
    <name evidence="8" type="primary">CD22_39</name>
    <name evidence="8" type="ORF">N1851_003837</name>
</gene>
<feature type="region of interest" description="Disordered" evidence="5">
    <location>
        <begin position="771"/>
        <end position="794"/>
    </location>
</feature>
<reference evidence="8" key="1">
    <citation type="journal article" date="2023" name="Front. Mar. Sci.">
        <title>A new Merluccius polli reference genome to investigate the effects of global change in West African waters.</title>
        <authorList>
            <person name="Mateo J.L."/>
            <person name="Blanco-Fernandez C."/>
            <person name="Garcia-Vazquez E."/>
            <person name="Machado-Schiaffino G."/>
        </authorList>
    </citation>
    <scope>NUCLEOTIDE SEQUENCE</scope>
    <source>
        <strain evidence="8">C29</strain>
        <tissue evidence="8">Fin</tissue>
    </source>
</reference>
<keyword evidence="6" id="KW-0812">Transmembrane</keyword>
<keyword evidence="9" id="KW-1185">Reference proteome</keyword>
<dbReference type="EMBL" id="JAOPHQ010000585">
    <property type="protein sequence ID" value="KAK0154093.1"/>
    <property type="molecule type" value="Genomic_DNA"/>
</dbReference>
<dbReference type="Pfam" id="PF13927">
    <property type="entry name" value="Ig_3"/>
    <property type="match status" value="1"/>
</dbReference>
<dbReference type="AlphaFoldDB" id="A0AA47N7Y2"/>
<comment type="caution">
    <text evidence="8">The sequence shown here is derived from an EMBL/GenBank/DDBJ whole genome shotgun (WGS) entry which is preliminary data.</text>
</comment>
<dbReference type="InterPro" id="IPR003599">
    <property type="entry name" value="Ig_sub"/>
</dbReference>
<dbReference type="InterPro" id="IPR007110">
    <property type="entry name" value="Ig-like_dom"/>
</dbReference>
<dbReference type="PANTHER" id="PTHR46013:SF4">
    <property type="entry name" value="B-CELL RECEPTOR CD22-RELATED"/>
    <property type="match status" value="1"/>
</dbReference>
<feature type="compositionally biased region" description="Polar residues" evidence="5">
    <location>
        <begin position="773"/>
        <end position="782"/>
    </location>
</feature>
<dbReference type="InterPro" id="IPR013783">
    <property type="entry name" value="Ig-like_fold"/>
</dbReference>
<keyword evidence="6" id="KW-1133">Transmembrane helix</keyword>
<keyword evidence="8" id="KW-0675">Receptor</keyword>
<comment type="function">
    <text evidence="3">Most highly expressed siglec (sialic acid-binding immunoglobulin-like lectin) on B-cells that plays a role in various aspects of B-cell biology including differentiation, antigen presentation, and trafficking to bone marrow. Binds to alpha 2,6-linked sialic acid residues of surface molecules such as CD22 itself, CD45 and IgM in a cis configuration. Can also bind to ligands on other cells as an adhesion molecule in a trans configuration. Acts as an inhibitory coreceptor on the surface of B-cells and inhibits B-cell receptor induced signaling, characterized by inhibition of the calcium mobilization and cellular activation. Mechanistically, the immunoreceptor tyrosine-based inhibitory motif domain is phosphorylated by the Src kinase LYN, which in turn leads to the recruitment of the protein tyrosine phosphatase 1/PTPN6, leading to the negative regulation of BCR signaling. If this negative signaling from is of sufficient strength, apoptosis of the B-cell can be induced.</text>
</comment>
<evidence type="ECO:0000256" key="3">
    <source>
        <dbReference type="ARBA" id="ARBA00045430"/>
    </source>
</evidence>
<name>A0AA47N7Y2_MERPO</name>
<evidence type="ECO:0000259" key="7">
    <source>
        <dbReference type="PROSITE" id="PS50835"/>
    </source>
</evidence>
<protein>
    <recommendedName>
        <fullName evidence="1">B-cell receptor CD22</fullName>
    </recommendedName>
    <alternativeName>
        <fullName evidence="2">Sialic acid-binding Ig-like lectin 2</fullName>
    </alternativeName>
</protein>
<dbReference type="Proteomes" id="UP001174136">
    <property type="component" value="Unassembled WGS sequence"/>
</dbReference>
<feature type="transmembrane region" description="Helical" evidence="6">
    <location>
        <begin position="635"/>
        <end position="659"/>
    </location>
</feature>
<feature type="domain" description="Ig-like" evidence="7">
    <location>
        <begin position="459"/>
        <end position="538"/>
    </location>
</feature>
<evidence type="ECO:0000256" key="2">
    <source>
        <dbReference type="ARBA" id="ARBA00041781"/>
    </source>
</evidence>
<dbReference type="SMART" id="SM00409">
    <property type="entry name" value="IG"/>
    <property type="match status" value="3"/>
</dbReference>
<feature type="region of interest" description="Disordered" evidence="5">
    <location>
        <begin position="155"/>
        <end position="175"/>
    </location>
</feature>
<evidence type="ECO:0000256" key="1">
    <source>
        <dbReference type="ARBA" id="ARBA00040106"/>
    </source>
</evidence>
<keyword evidence="6" id="KW-0472">Membrane</keyword>
<evidence type="ECO:0000313" key="8">
    <source>
        <dbReference type="EMBL" id="KAK0154093.1"/>
    </source>
</evidence>
<proteinExistence type="predicted"/>
<dbReference type="InterPro" id="IPR036179">
    <property type="entry name" value="Ig-like_dom_sf"/>
</dbReference>
<dbReference type="PANTHER" id="PTHR46013">
    <property type="entry name" value="VASCULAR CELL ADHESION MOLECULE 1"/>
    <property type="match status" value="1"/>
</dbReference>
<feature type="compositionally biased region" description="Low complexity" evidence="5">
    <location>
        <begin position="162"/>
        <end position="175"/>
    </location>
</feature>
<sequence length="794" mass="86404">MSPLTLVWTALEPAKCTLACSLSVVEQLQEQLEQRAVGGGEQHEEELQGLNLTLLVRHRRLVALLVEAGHVCVELPMGEEGFGELPQEGLEQGGYVVGVEAPGAQVHIRPAVQQNHSGLGSARPFCNAGTALKPIVEIGLAMKLKERKKPPLCPPVGVLGASSPSSSENSLPGRSMSRVRLLSTSSVNASGRSWRSFSTKKSGLKMMVGRPAWVPLAFSSGWIPTLHALHGYGDWDWGATYTSSNVCALRGSTVEISCTYKYPKRLNGQDTTVQETLWFNKTDGDEYVDLQSDTDYADRVEYSCGQTSCNSYRCNGKCTLSIRDLRLSDSAAEYKFRFTTNQPGGNYYGNPGVTLSVTDLQVKVSFPYPTLPTWANLECHSMCGLAGPYIWTRRGQSVGGGRIYWGYIRSEDIFSCAVEGYEHLPSPPVCKLTPQCGLTPCQGRELHVDSMNGFKLTTPSVTVRPFGEIEEGSSVTLSCSSDANPAANYTWFKVNPDDSFRDMNQTQQLVFGHIKSSDSGQYLCEAKNELGNKSVSISIIVKYGPKHTSVTSSPSGGVKEGSSVTLSCSSDANPAANYTWFKEHEDSVIESGQNYTITDITSELGGNYYCQAHNAMGRHNSTFLLINVTETSSSLVVGTVGSVAVLLAIILLLVAFLWMRRKRASRKASALGPDTAEEPLPVPVYGNVLTLTNCAAPAAQREPIERQDDLHYASIHFSHSENQEGPRCSAEDEVLYSVVKFKIPNSVPEVSEVHISSVFFSGAVTRQRWEKPQSYTATSKNTPEFEPAAAAGFK</sequence>
<dbReference type="SMART" id="SM00408">
    <property type="entry name" value="IGc2"/>
    <property type="match status" value="2"/>
</dbReference>
<dbReference type="SUPFAM" id="SSF48726">
    <property type="entry name" value="Immunoglobulin"/>
    <property type="match status" value="3"/>
</dbReference>
<dbReference type="InterPro" id="IPR003598">
    <property type="entry name" value="Ig_sub2"/>
</dbReference>
<dbReference type="InterPro" id="IPR056386">
    <property type="entry name" value="Ig_CD22"/>
</dbReference>
<evidence type="ECO:0000256" key="5">
    <source>
        <dbReference type="SAM" id="MobiDB-lite"/>
    </source>
</evidence>
<evidence type="ECO:0000256" key="4">
    <source>
        <dbReference type="ARBA" id="ARBA00046458"/>
    </source>
</evidence>
<evidence type="ECO:0000313" key="9">
    <source>
        <dbReference type="Proteomes" id="UP001174136"/>
    </source>
</evidence>
<evidence type="ECO:0000256" key="6">
    <source>
        <dbReference type="SAM" id="Phobius"/>
    </source>
</evidence>
<feature type="domain" description="Ig-like" evidence="7">
    <location>
        <begin position="545"/>
        <end position="629"/>
    </location>
</feature>
<organism evidence="8 9">
    <name type="scientific">Merluccius polli</name>
    <name type="common">Benguela hake</name>
    <name type="synonym">Merluccius cadenati</name>
    <dbReference type="NCBI Taxonomy" id="89951"/>
    <lineage>
        <taxon>Eukaryota</taxon>
        <taxon>Metazoa</taxon>
        <taxon>Chordata</taxon>
        <taxon>Craniata</taxon>
        <taxon>Vertebrata</taxon>
        <taxon>Euteleostomi</taxon>
        <taxon>Actinopterygii</taxon>
        <taxon>Neopterygii</taxon>
        <taxon>Teleostei</taxon>
        <taxon>Neoteleostei</taxon>
        <taxon>Acanthomorphata</taxon>
        <taxon>Zeiogadaria</taxon>
        <taxon>Gadariae</taxon>
        <taxon>Gadiformes</taxon>
        <taxon>Gadoidei</taxon>
        <taxon>Merlucciidae</taxon>
        <taxon>Merluccius</taxon>
    </lineage>
</organism>